<dbReference type="Proteomes" id="UP000266482">
    <property type="component" value="Unassembled WGS sequence"/>
</dbReference>
<comment type="caution">
    <text evidence="2">The sequence shown here is derived from an EMBL/GenBank/DDBJ whole genome shotgun (WGS) entry which is preliminary data.</text>
</comment>
<proteinExistence type="predicted"/>
<feature type="transmembrane region" description="Helical" evidence="1">
    <location>
        <begin position="78"/>
        <end position="95"/>
    </location>
</feature>
<dbReference type="RefSeq" id="WP_119597517.1">
    <property type="nucleotide sequence ID" value="NZ_QXQA01000001.1"/>
</dbReference>
<keyword evidence="1" id="KW-0812">Transmembrane</keyword>
<organism evidence="2 3">
    <name type="scientific">Paenibacillus nanensis</name>
    <dbReference type="NCBI Taxonomy" id="393251"/>
    <lineage>
        <taxon>Bacteria</taxon>
        <taxon>Bacillati</taxon>
        <taxon>Bacillota</taxon>
        <taxon>Bacilli</taxon>
        <taxon>Bacillales</taxon>
        <taxon>Paenibacillaceae</taxon>
        <taxon>Paenibacillus</taxon>
    </lineage>
</organism>
<keyword evidence="3" id="KW-1185">Reference proteome</keyword>
<keyword evidence="1" id="KW-1133">Transmembrane helix</keyword>
<evidence type="ECO:0000313" key="3">
    <source>
        <dbReference type="Proteomes" id="UP000266482"/>
    </source>
</evidence>
<dbReference type="OrthoDB" id="2381462at2"/>
<keyword evidence="1" id="KW-0472">Membrane</keyword>
<feature type="transmembrane region" description="Helical" evidence="1">
    <location>
        <begin position="107"/>
        <end position="129"/>
    </location>
</feature>
<protein>
    <submittedName>
        <fullName evidence="2">Uncharacterized protein</fullName>
    </submittedName>
</protein>
<name>A0A3A1VK80_9BACL</name>
<gene>
    <name evidence="2" type="ORF">D3P08_00715</name>
</gene>
<feature type="transmembrane region" description="Helical" evidence="1">
    <location>
        <begin position="37"/>
        <end position="58"/>
    </location>
</feature>
<reference evidence="2 3" key="1">
    <citation type="submission" date="2018-09" db="EMBL/GenBank/DDBJ databases">
        <title>Paenibacillus aracenensis nov. sp. isolated from a cave in southern Spain.</title>
        <authorList>
            <person name="Jurado V."/>
            <person name="Gutierrez-Patricio S."/>
            <person name="Gonzalez-Pimentel J.L."/>
            <person name="Miller A.Z."/>
            <person name="Laiz L."/>
            <person name="Saiz-Jimenez C."/>
        </authorList>
    </citation>
    <scope>NUCLEOTIDE SEQUENCE [LARGE SCALE GENOMIC DNA]</scope>
    <source>
        <strain evidence="2 3">DSM 22867</strain>
    </source>
</reference>
<accession>A0A3A1VK80</accession>
<feature type="transmembrane region" description="Helical" evidence="1">
    <location>
        <begin position="141"/>
        <end position="158"/>
    </location>
</feature>
<feature type="transmembrane region" description="Helical" evidence="1">
    <location>
        <begin position="12"/>
        <end position="30"/>
    </location>
</feature>
<dbReference type="AlphaFoldDB" id="A0A3A1VK80"/>
<evidence type="ECO:0000256" key="1">
    <source>
        <dbReference type="SAM" id="Phobius"/>
    </source>
</evidence>
<dbReference type="EMBL" id="QXQA01000001">
    <property type="protein sequence ID" value="RIX60142.1"/>
    <property type="molecule type" value="Genomic_DNA"/>
</dbReference>
<sequence length="173" mass="19856">MNLLWPIRFDANEWFVLAVIVIGYAAAWLLPRRFPTIVTLAILSLGVGVGFAADSLFAAPPADFFDVNDRKEFEVFDVLVYFQYPPFNYIFLYVYDRLRIKGPAVIIYVLLWSAFSVLVEGLAAHFNVFHFTKGWALKYSFVFYVITQFGLLPLFYVMKKHFVSARAKALSKG</sequence>
<evidence type="ECO:0000313" key="2">
    <source>
        <dbReference type="EMBL" id="RIX60142.1"/>
    </source>
</evidence>